<feature type="region of interest" description="Disordered" evidence="1">
    <location>
        <begin position="641"/>
        <end position="675"/>
    </location>
</feature>
<sequence length="675" mass="72305">MAQVNSKQHEQSLLITHLLSRMQSAEYNASLIGEWPEFIAQLSSSIEQIILRDYRLCDAALDNESGQVCATYPPRIFLPTGLATKLLTSSASKQFRYPRRLSDLCCSAAGARVRGRLPLPALICQGRLLCRSATLSAWPTGEEARGSDKILLDSLCVSHIVDLTTESRPLLVPGTQVRVPLWTAELWLSCYADFRRLHLPYPGCDFFSNWPAVDGAPLRYDWTGQAATLRLNGRLPACAAAIAWQEYRSWDLDRLTANYLLIMLGYLTESGLAQMAGAGGDGADGQCSGLLLHCLSGWDRTPLFVSLIRLLLWSEGLAHASLSPSEILRLCLGYDWFLWGHRLPDRLAKGQRILEYCFHFVGLAADLPELSMVSHYPLIAGGSGDHCSNPNGMTRAEKLRCVSAMFAGALRRSSGSAGVDEPGREVAGSDRSVSLAGAAAGAVLGVLREAGCCCCCWGLAKPLGPAAVAAEAVGLSSVAPRLAMVPRRLSSSMMALSAAVRNCPLQLPGLPATFLGCWSATAGCGDVESIRAARLKKKCFSLGGTGLSFGPMWCRWSTNTVSTIDSDVVDMVTVGRSPISGTNSLVAGMFSAMSSMKTEKASSTVMPSVIFSPESGGNQNPSRLSTAAGFSSEVAAAVKHSLNSNSDRADRAVSHPSCSPNRNTKFPKPMHISNH</sequence>
<dbReference type="PANTHER" id="PTHR13524">
    <property type="entry name" value="MYOTUBULARIN-RELATED"/>
    <property type="match status" value="1"/>
</dbReference>
<dbReference type="GO" id="GO:0004438">
    <property type="term" value="F:phosphatidylinositol-3-phosphate phosphatase activity"/>
    <property type="evidence" value="ECO:0007669"/>
    <property type="project" value="InterPro"/>
</dbReference>
<dbReference type="InterPro" id="IPR029021">
    <property type="entry name" value="Prot-tyrosine_phosphatase-like"/>
</dbReference>
<evidence type="ECO:0000313" key="2">
    <source>
        <dbReference type="Proteomes" id="UP000095280"/>
    </source>
</evidence>
<dbReference type="InterPro" id="IPR039802">
    <property type="entry name" value="MTMR14"/>
</dbReference>
<dbReference type="PROSITE" id="PS00383">
    <property type="entry name" value="TYR_PHOSPHATASE_1"/>
    <property type="match status" value="1"/>
</dbReference>
<dbReference type="SUPFAM" id="SSF52799">
    <property type="entry name" value="(Phosphotyrosine protein) phosphatases II"/>
    <property type="match status" value="1"/>
</dbReference>
<dbReference type="WBParaSite" id="maker-uti_cns_0048060-snap-gene-0.2-mRNA-1">
    <property type="protein sequence ID" value="maker-uti_cns_0048060-snap-gene-0.2-mRNA-1"/>
    <property type="gene ID" value="maker-uti_cns_0048060-snap-gene-0.2"/>
</dbReference>
<dbReference type="PANTHER" id="PTHR13524:SF2">
    <property type="entry name" value="MYOTUBULARIN-RELATED PROTEIN 14"/>
    <property type="match status" value="1"/>
</dbReference>
<name>A0A1I8JJ01_9PLAT</name>
<dbReference type="AlphaFoldDB" id="A0A1I8JJ01"/>
<evidence type="ECO:0000313" key="3">
    <source>
        <dbReference type="WBParaSite" id="maker-uti_cns_0048060-snap-gene-0.2-mRNA-1"/>
    </source>
</evidence>
<keyword evidence="2" id="KW-1185">Reference proteome</keyword>
<proteinExistence type="predicted"/>
<organism evidence="2 3">
    <name type="scientific">Macrostomum lignano</name>
    <dbReference type="NCBI Taxonomy" id="282301"/>
    <lineage>
        <taxon>Eukaryota</taxon>
        <taxon>Metazoa</taxon>
        <taxon>Spiralia</taxon>
        <taxon>Lophotrochozoa</taxon>
        <taxon>Platyhelminthes</taxon>
        <taxon>Rhabditophora</taxon>
        <taxon>Macrostomorpha</taxon>
        <taxon>Macrostomida</taxon>
        <taxon>Macrostomidae</taxon>
        <taxon>Macrostomum</taxon>
    </lineage>
</organism>
<accession>A0A1I8JJ01</accession>
<dbReference type="InterPro" id="IPR016130">
    <property type="entry name" value="Tyr_Pase_AS"/>
</dbReference>
<reference evidence="3" key="1">
    <citation type="submission" date="2016-11" db="UniProtKB">
        <authorList>
            <consortium name="WormBaseParasite"/>
        </authorList>
    </citation>
    <scope>IDENTIFICATION</scope>
</reference>
<evidence type="ECO:0000256" key="1">
    <source>
        <dbReference type="SAM" id="MobiDB-lite"/>
    </source>
</evidence>
<dbReference type="Proteomes" id="UP000095280">
    <property type="component" value="Unplaced"/>
</dbReference>
<protein>
    <submittedName>
        <fullName evidence="3">Myotubularin phosphatase domain-containing protein</fullName>
    </submittedName>
</protein>